<evidence type="ECO:0000313" key="2">
    <source>
        <dbReference type="Proteomes" id="UP001240678"/>
    </source>
</evidence>
<dbReference type="Proteomes" id="UP001240678">
    <property type="component" value="Unassembled WGS sequence"/>
</dbReference>
<name>A0AAI9YZP1_9PEZI</name>
<dbReference type="EMBL" id="MOOE01000006">
    <property type="protein sequence ID" value="KAK1529253.1"/>
    <property type="molecule type" value="Genomic_DNA"/>
</dbReference>
<accession>A0AAI9YZP1</accession>
<organism evidence="1 2">
    <name type="scientific">Colletotrichum costaricense</name>
    <dbReference type="NCBI Taxonomy" id="1209916"/>
    <lineage>
        <taxon>Eukaryota</taxon>
        <taxon>Fungi</taxon>
        <taxon>Dikarya</taxon>
        <taxon>Ascomycota</taxon>
        <taxon>Pezizomycotina</taxon>
        <taxon>Sordariomycetes</taxon>
        <taxon>Hypocreomycetidae</taxon>
        <taxon>Glomerellales</taxon>
        <taxon>Glomerellaceae</taxon>
        <taxon>Colletotrichum</taxon>
        <taxon>Colletotrichum acutatum species complex</taxon>
    </lineage>
</organism>
<evidence type="ECO:0000313" key="1">
    <source>
        <dbReference type="EMBL" id="KAK1529253.1"/>
    </source>
</evidence>
<sequence>MAAMLLSAQPVKLVMPCRSAFFSHFLLIKIARHFQHSTALREGFPLDKELLETPGTASADLLPCFNSVQTLPAWGSSRSSLRPNPCHSSVNHIPHPSEAADYHCPFFFSWFGTPCLPSTRQMSVFV</sequence>
<dbReference type="RefSeq" id="XP_060314954.1">
    <property type="nucleotide sequence ID" value="XM_060455254.1"/>
</dbReference>
<reference evidence="1 2" key="1">
    <citation type="submission" date="2016-10" db="EMBL/GenBank/DDBJ databases">
        <title>The genome sequence of Colletotrichum fioriniae PJ7.</title>
        <authorList>
            <person name="Baroncelli R."/>
        </authorList>
    </citation>
    <scope>NUCLEOTIDE SEQUENCE [LARGE SCALE GENOMIC DNA]</scope>
    <source>
        <strain evidence="1 2">IMI 309622</strain>
    </source>
</reference>
<comment type="caution">
    <text evidence="1">The sequence shown here is derived from an EMBL/GenBank/DDBJ whole genome shotgun (WGS) entry which is preliminary data.</text>
</comment>
<keyword evidence="2" id="KW-1185">Reference proteome</keyword>
<dbReference type="AlphaFoldDB" id="A0AAI9YZP1"/>
<dbReference type="GeneID" id="85338801"/>
<protein>
    <submittedName>
        <fullName evidence="1">Uncharacterized protein</fullName>
    </submittedName>
</protein>
<gene>
    <name evidence="1" type="ORF">CCOS01_07087</name>
</gene>
<proteinExistence type="predicted"/>